<dbReference type="OrthoDB" id="121744at2"/>
<dbReference type="Pfam" id="PF07681">
    <property type="entry name" value="DoxX"/>
    <property type="match status" value="1"/>
</dbReference>
<dbReference type="EMBL" id="MXAV01000013">
    <property type="protein sequence ID" value="PKY11511.1"/>
    <property type="molecule type" value="Genomic_DNA"/>
</dbReference>
<evidence type="ECO:0000256" key="4">
    <source>
        <dbReference type="ARBA" id="ARBA00022692"/>
    </source>
</evidence>
<evidence type="ECO:0008006" key="10">
    <source>
        <dbReference type="Google" id="ProtNLM"/>
    </source>
</evidence>
<reference evidence="8 9" key="1">
    <citation type="submission" date="2017-03" db="EMBL/GenBank/DDBJ databases">
        <title>Draft genime sequence of the acidophilic sulfur-oxidizing bacterium Acidithiobacillus sp. SH, isolated from seawater.</title>
        <authorList>
            <person name="Sharmin S."/>
            <person name="Tokuhisa M."/>
            <person name="Kanao T."/>
            <person name="Kamimura K."/>
        </authorList>
    </citation>
    <scope>NUCLEOTIDE SEQUENCE [LARGE SCALE GENOMIC DNA]</scope>
    <source>
        <strain evidence="8 9">SH</strain>
    </source>
</reference>
<keyword evidence="9" id="KW-1185">Reference proteome</keyword>
<name>A0A2I1DNS5_9PROT</name>
<comment type="similarity">
    <text evidence="2">Belongs to the DoxX family.</text>
</comment>
<evidence type="ECO:0000313" key="9">
    <source>
        <dbReference type="Proteomes" id="UP000234329"/>
    </source>
</evidence>
<dbReference type="InParanoid" id="A0A2I1DNS5"/>
<accession>A0A2I1DNS5</accession>
<comment type="caution">
    <text evidence="8">The sequence shown here is derived from an EMBL/GenBank/DDBJ whole genome shotgun (WGS) entry which is preliminary data.</text>
</comment>
<feature type="transmembrane region" description="Helical" evidence="7">
    <location>
        <begin position="102"/>
        <end position="119"/>
    </location>
</feature>
<evidence type="ECO:0000256" key="3">
    <source>
        <dbReference type="ARBA" id="ARBA00022475"/>
    </source>
</evidence>
<proteinExistence type="inferred from homology"/>
<evidence type="ECO:0000313" key="8">
    <source>
        <dbReference type="EMBL" id="PKY11511.1"/>
    </source>
</evidence>
<sequence>MEESPVAACSRVFHKMESGYDQLVHWLHYLAPVADLAARLWVAKIFWAAGMVKLQSMTATVMLFKHMYHVPLLPPVWAAYLGTGIEIVFPVLLAFGLAGRFAAGFLFIYNVITVISYPQMGISGMMDQVPWGIFLLFTTVYGPGIFSLDYGLKKFWKYGKRMANT</sequence>
<organism evidence="8 9">
    <name type="scientific">Acidithiobacillus marinus</name>
    <dbReference type="NCBI Taxonomy" id="187490"/>
    <lineage>
        <taxon>Bacteria</taxon>
        <taxon>Pseudomonadati</taxon>
        <taxon>Pseudomonadota</taxon>
        <taxon>Acidithiobacillia</taxon>
        <taxon>Acidithiobacillales</taxon>
        <taxon>Acidithiobacillaceae</taxon>
        <taxon>Acidithiobacillus</taxon>
    </lineage>
</organism>
<evidence type="ECO:0000256" key="5">
    <source>
        <dbReference type="ARBA" id="ARBA00022989"/>
    </source>
</evidence>
<keyword evidence="6 7" id="KW-0472">Membrane</keyword>
<feature type="transmembrane region" description="Helical" evidence="7">
    <location>
        <begin position="131"/>
        <end position="152"/>
    </location>
</feature>
<dbReference type="Proteomes" id="UP000234329">
    <property type="component" value="Unassembled WGS sequence"/>
</dbReference>
<dbReference type="InterPro" id="IPR032808">
    <property type="entry name" value="DoxX"/>
</dbReference>
<protein>
    <recommendedName>
        <fullName evidence="10">DoxX family protein</fullName>
    </recommendedName>
</protein>
<dbReference type="GO" id="GO:0005886">
    <property type="term" value="C:plasma membrane"/>
    <property type="evidence" value="ECO:0007669"/>
    <property type="project" value="UniProtKB-SubCell"/>
</dbReference>
<dbReference type="PANTHER" id="PTHR33452">
    <property type="entry name" value="OXIDOREDUCTASE CATD-RELATED"/>
    <property type="match status" value="1"/>
</dbReference>
<dbReference type="PANTHER" id="PTHR33452:SF1">
    <property type="entry name" value="INNER MEMBRANE PROTEIN YPHA-RELATED"/>
    <property type="match status" value="1"/>
</dbReference>
<keyword evidence="4 7" id="KW-0812">Transmembrane</keyword>
<evidence type="ECO:0000256" key="1">
    <source>
        <dbReference type="ARBA" id="ARBA00004651"/>
    </source>
</evidence>
<comment type="subcellular location">
    <subcellularLocation>
        <location evidence="1">Cell membrane</location>
        <topology evidence="1">Multi-pass membrane protein</topology>
    </subcellularLocation>
</comment>
<dbReference type="AlphaFoldDB" id="A0A2I1DNS5"/>
<keyword evidence="3" id="KW-1003">Cell membrane</keyword>
<evidence type="ECO:0000256" key="7">
    <source>
        <dbReference type="SAM" id="Phobius"/>
    </source>
</evidence>
<evidence type="ECO:0000256" key="2">
    <source>
        <dbReference type="ARBA" id="ARBA00006679"/>
    </source>
</evidence>
<dbReference type="InterPro" id="IPR051907">
    <property type="entry name" value="DoxX-like_oxidoreductase"/>
</dbReference>
<evidence type="ECO:0000256" key="6">
    <source>
        <dbReference type="ARBA" id="ARBA00023136"/>
    </source>
</evidence>
<keyword evidence="5 7" id="KW-1133">Transmembrane helix</keyword>
<gene>
    <name evidence="8" type="ORF">B1757_04680</name>
</gene>
<feature type="transmembrane region" description="Helical" evidence="7">
    <location>
        <begin position="76"/>
        <end position="95"/>
    </location>
</feature>
<feature type="transmembrane region" description="Helical" evidence="7">
    <location>
        <begin position="45"/>
        <end position="64"/>
    </location>
</feature>